<dbReference type="InterPro" id="IPR036390">
    <property type="entry name" value="WH_DNA-bd_sf"/>
</dbReference>
<dbReference type="SMART" id="SM00345">
    <property type="entry name" value="HTH_GNTR"/>
    <property type="match status" value="1"/>
</dbReference>
<evidence type="ECO:0000256" key="1">
    <source>
        <dbReference type="ARBA" id="ARBA00023015"/>
    </source>
</evidence>
<sequence>MDIIINPTSMTPIYEQIVDRIRALIKGGEIKAGEPLPSVRGLARQCAISALTAKKAYDVLEQEGLVVTVQGKGTFVADVSPNIVAEELNRQVEEEFAQAIAKARRLQLSDADIKELVTMLLDDTDDGTDGGTGTTDRKGATR</sequence>
<keyword evidence="1" id="KW-0805">Transcription regulation</keyword>
<evidence type="ECO:0000256" key="4">
    <source>
        <dbReference type="SAM" id="MobiDB-lite"/>
    </source>
</evidence>
<dbReference type="OrthoDB" id="4307011at2"/>
<keyword evidence="7" id="KW-1185">Reference proteome</keyword>
<dbReference type="Gene3D" id="1.10.10.10">
    <property type="entry name" value="Winged helix-like DNA-binding domain superfamily/Winged helix DNA-binding domain"/>
    <property type="match status" value="1"/>
</dbReference>
<dbReference type="GO" id="GO:0003677">
    <property type="term" value="F:DNA binding"/>
    <property type="evidence" value="ECO:0007669"/>
    <property type="project" value="UniProtKB-KW"/>
</dbReference>
<proteinExistence type="predicted"/>
<evidence type="ECO:0000259" key="5">
    <source>
        <dbReference type="PROSITE" id="PS50949"/>
    </source>
</evidence>
<evidence type="ECO:0000256" key="2">
    <source>
        <dbReference type="ARBA" id="ARBA00023125"/>
    </source>
</evidence>
<dbReference type="RefSeq" id="WP_026647795.1">
    <property type="nucleotide sequence ID" value="NZ_CP007457.1"/>
</dbReference>
<gene>
    <name evidence="6" type="ORF">AH67_04505</name>
</gene>
<name>A0A0A7I881_9BIFI</name>
<keyword evidence="3" id="KW-0804">Transcription</keyword>
<reference evidence="6 7" key="1">
    <citation type="journal article" date="2015" name="Genome Announc.">
        <title>Bifidobacterium pseudolongum Strain PV8-2, Isolated from a Stool Sample of an Anemic Kenyan Infant.</title>
        <authorList>
            <person name="Vazquez-Gutierrez P."/>
            <person name="Lacroix C."/>
            <person name="Chassard C."/>
            <person name="Klumpp J."/>
            <person name="Stevens M.J."/>
            <person name="Jans C."/>
        </authorList>
    </citation>
    <scope>NUCLEOTIDE SEQUENCE [LARGE SCALE GENOMIC DNA]</scope>
    <source>
        <strain evidence="6 7">PV8-2</strain>
    </source>
</reference>
<dbReference type="SUPFAM" id="SSF46785">
    <property type="entry name" value="Winged helix' DNA-binding domain"/>
    <property type="match status" value="1"/>
</dbReference>
<feature type="domain" description="HTH gntR-type" evidence="5">
    <location>
        <begin position="11"/>
        <end position="79"/>
    </location>
</feature>
<dbReference type="InterPro" id="IPR000524">
    <property type="entry name" value="Tscrpt_reg_HTH_GntR"/>
</dbReference>
<dbReference type="GO" id="GO:0003700">
    <property type="term" value="F:DNA-binding transcription factor activity"/>
    <property type="evidence" value="ECO:0007669"/>
    <property type="project" value="InterPro"/>
</dbReference>
<dbReference type="PROSITE" id="PS50949">
    <property type="entry name" value="HTH_GNTR"/>
    <property type="match status" value="1"/>
</dbReference>
<evidence type="ECO:0000313" key="6">
    <source>
        <dbReference type="EMBL" id="AIZ16281.1"/>
    </source>
</evidence>
<dbReference type="Proteomes" id="UP000030636">
    <property type="component" value="Chromosome"/>
</dbReference>
<dbReference type="Pfam" id="PF00392">
    <property type="entry name" value="GntR"/>
    <property type="match status" value="1"/>
</dbReference>
<dbReference type="KEGG" id="bpsp:AH67_04505"/>
<organism evidence="6 7">
    <name type="scientific">Bifidobacterium pseudolongum PV8-2</name>
    <dbReference type="NCBI Taxonomy" id="1447715"/>
    <lineage>
        <taxon>Bacteria</taxon>
        <taxon>Bacillati</taxon>
        <taxon>Actinomycetota</taxon>
        <taxon>Actinomycetes</taxon>
        <taxon>Bifidobacteriales</taxon>
        <taxon>Bifidobacteriaceae</taxon>
        <taxon>Bifidobacterium</taxon>
    </lineage>
</organism>
<dbReference type="CDD" id="cd07377">
    <property type="entry name" value="WHTH_GntR"/>
    <property type="match status" value="1"/>
</dbReference>
<evidence type="ECO:0000256" key="3">
    <source>
        <dbReference type="ARBA" id="ARBA00023163"/>
    </source>
</evidence>
<keyword evidence="2" id="KW-0238">DNA-binding</keyword>
<feature type="region of interest" description="Disordered" evidence="4">
    <location>
        <begin position="122"/>
        <end position="142"/>
    </location>
</feature>
<dbReference type="AlphaFoldDB" id="A0A0A7I881"/>
<dbReference type="STRING" id="1447715.AH67_04505"/>
<evidence type="ECO:0000313" key="7">
    <source>
        <dbReference type="Proteomes" id="UP000030636"/>
    </source>
</evidence>
<accession>A0A0A7I881</accession>
<dbReference type="InterPro" id="IPR036388">
    <property type="entry name" value="WH-like_DNA-bd_sf"/>
</dbReference>
<dbReference type="PANTHER" id="PTHR38445">
    <property type="entry name" value="HTH-TYPE TRANSCRIPTIONAL REPRESSOR YTRA"/>
    <property type="match status" value="1"/>
</dbReference>
<dbReference type="PANTHER" id="PTHR38445:SF7">
    <property type="entry name" value="GNTR-FAMILY TRANSCRIPTIONAL REGULATOR"/>
    <property type="match status" value="1"/>
</dbReference>
<protein>
    <submittedName>
        <fullName evidence="6">GntR family transcriptional regulator</fullName>
    </submittedName>
</protein>
<dbReference type="EMBL" id="CP007457">
    <property type="protein sequence ID" value="AIZ16281.1"/>
    <property type="molecule type" value="Genomic_DNA"/>
</dbReference>
<dbReference type="HOGENOM" id="CLU_017584_10_4_11"/>